<evidence type="ECO:0000256" key="2">
    <source>
        <dbReference type="PIRSR" id="PIRSR601952-1"/>
    </source>
</evidence>
<dbReference type="PANTHER" id="PTHR11596">
    <property type="entry name" value="ALKALINE PHOSPHATASE"/>
    <property type="match status" value="1"/>
</dbReference>
<name>V5YUT2_SERMA</name>
<protein>
    <submittedName>
        <fullName evidence="5">Alkaline phosphatase</fullName>
    </submittedName>
</protein>
<dbReference type="GO" id="GO:0004035">
    <property type="term" value="F:alkaline phosphatase activity"/>
    <property type="evidence" value="ECO:0007669"/>
    <property type="project" value="TreeGrafter"/>
</dbReference>
<feature type="binding site" evidence="3">
    <location>
        <position position="214"/>
    </location>
    <ligand>
        <name>Mg(2+)</name>
        <dbReference type="ChEBI" id="CHEBI:18420"/>
    </ligand>
</feature>
<dbReference type="Pfam" id="PF00245">
    <property type="entry name" value="Alk_phosphatase"/>
    <property type="match status" value="1"/>
</dbReference>
<dbReference type="SMART" id="SM00098">
    <property type="entry name" value="alkPPc"/>
    <property type="match status" value="1"/>
</dbReference>
<feature type="binding site" evidence="3">
    <location>
        <position position="421"/>
    </location>
    <ligand>
        <name>Zn(2+)</name>
        <dbReference type="ChEBI" id="CHEBI:29105"/>
        <label>2</label>
    </ligand>
</feature>
<evidence type="ECO:0000256" key="3">
    <source>
        <dbReference type="PIRSR" id="PIRSR601952-2"/>
    </source>
</evidence>
<sequence>MYFLLTQSIHSSCRRQGVGSPSALRELRLTKEEFMFRLTLATRLALSMFLLAGWTATTGAADNAQLTQREDPYFLQAQTQLQQRLKQTPNTNRAKNVILVVGDGMGFSTVTAARIFEGQQRGVDGESNVLAWEAFPYLAAAKTYSADAQITDSAPSAVAMTTGVKTINDLMGLDHTATLNNCEDQQTKAVTTLWEMAATLGMSTGAVTTATITHATPGATYAHIANRDWESDAKMPANALAAGCRDIARQLVEMKYGNGLNVAMGGGRANFLPDSVSDPEYPGKKGARKDGRDLTQAWLQRYGERGQYVWNQAQFNKIEPGNVDHLLALFEPSHMNFEHDRRQDAAGEPSLAEMAGKAIDILSRNPEGYLLLVEGGRVDHGSHNGNAYRTLSDAVALNEAVKTIVDKVDLDDTLVIVTGDHSHTLTIAGYAKRGNPILGISVGVDGKPRLGSDGKPYTTLGFANGPGGAIPLTERPALTMEQTTAPDFIQPALVPLNSETHGGEDLGIYAIGPWAHLFQGTVEENYTFHVMNYASRIGERLSKR</sequence>
<dbReference type="InterPro" id="IPR001952">
    <property type="entry name" value="Alkaline_phosphatase"/>
</dbReference>
<feature type="binding site" evidence="3">
    <location>
        <position position="501"/>
    </location>
    <ligand>
        <name>Zn(2+)</name>
        <dbReference type="ChEBI" id="CHEBI:29105"/>
        <label>2</label>
    </ligand>
</feature>
<evidence type="ECO:0000313" key="5">
    <source>
        <dbReference type="EMBL" id="BAO20999.1"/>
    </source>
</evidence>
<feature type="binding site" evidence="3">
    <location>
        <position position="374"/>
    </location>
    <ligand>
        <name>Mg(2+)</name>
        <dbReference type="ChEBI" id="CHEBI:18420"/>
    </ligand>
</feature>
<comment type="cofactor">
    <cofactor evidence="3">
        <name>Zn(2+)</name>
        <dbReference type="ChEBI" id="CHEBI:29105"/>
    </cofactor>
    <text evidence="3">Binds 2 Zn(2+) ions.</text>
</comment>
<reference evidence="5" key="1">
    <citation type="submission" date="2013-12" db="EMBL/GenBank/DDBJ databases">
        <title>Genetic environments surrounding aac(6')-Ial.</title>
        <authorList>
            <person name="Tada T."/>
            <person name="Miyoshi-Akiyama T."/>
            <person name="Kirikae T."/>
        </authorList>
    </citation>
    <scope>NUCLEOTIDE SEQUENCE</scope>
    <source>
        <strain evidence="5">IOMTU 115</strain>
    </source>
</reference>
<proteinExistence type="inferred from homology"/>
<accession>V5YUT2</accession>
<comment type="similarity">
    <text evidence="4">Belongs to the alkaline phosphatase family.</text>
</comment>
<dbReference type="Gene3D" id="3.40.720.10">
    <property type="entry name" value="Alkaline Phosphatase, subunit A"/>
    <property type="match status" value="1"/>
</dbReference>
<keyword evidence="3" id="KW-0862">Zinc</keyword>
<feature type="active site" description="Phosphoserine intermediate" evidence="2">
    <location>
        <position position="153"/>
    </location>
</feature>
<comment type="cofactor">
    <cofactor evidence="3">
        <name>Mg(2+)</name>
        <dbReference type="ChEBI" id="CHEBI:18420"/>
    </cofactor>
    <text evidence="3">Binds 1 Mg(2+) ion.</text>
</comment>
<keyword evidence="3" id="KW-0460">Magnesium</keyword>
<dbReference type="PRINTS" id="PR00113">
    <property type="entry name" value="ALKPHPHTASE"/>
</dbReference>
<feature type="binding site" evidence="3">
    <location>
        <position position="103"/>
    </location>
    <ligand>
        <name>Zn(2+)</name>
        <dbReference type="ChEBI" id="CHEBI:29105"/>
        <label>2</label>
    </ligand>
</feature>
<organism evidence="5">
    <name type="scientific">Serratia marcescens</name>
    <dbReference type="NCBI Taxonomy" id="615"/>
    <lineage>
        <taxon>Bacteria</taxon>
        <taxon>Pseudomonadati</taxon>
        <taxon>Pseudomonadota</taxon>
        <taxon>Gammaproteobacteria</taxon>
        <taxon>Enterobacterales</taxon>
        <taxon>Yersiniaceae</taxon>
        <taxon>Serratia</taxon>
    </lineage>
</organism>
<keyword evidence="3" id="KW-0479">Metal-binding</keyword>
<dbReference type="GO" id="GO:0046872">
    <property type="term" value="F:metal ion binding"/>
    <property type="evidence" value="ECO:0007669"/>
    <property type="project" value="UniProtKB-KW"/>
</dbReference>
<keyword evidence="1" id="KW-0597">Phosphoprotein</keyword>
<feature type="binding site" evidence="3">
    <location>
        <position position="103"/>
    </location>
    <ligand>
        <name>Mg(2+)</name>
        <dbReference type="ChEBI" id="CHEBI:18420"/>
    </ligand>
</feature>
<dbReference type="AlphaFoldDB" id="V5YUT2"/>
<dbReference type="InterPro" id="IPR017850">
    <property type="entry name" value="Alkaline_phosphatase_core_sf"/>
</dbReference>
<evidence type="ECO:0000256" key="1">
    <source>
        <dbReference type="ARBA" id="ARBA00022553"/>
    </source>
</evidence>
<evidence type="ECO:0000256" key="4">
    <source>
        <dbReference type="RuleBase" id="RU003946"/>
    </source>
</evidence>
<feature type="binding site" evidence="3">
    <location>
        <position position="383"/>
    </location>
    <ligand>
        <name>Zn(2+)</name>
        <dbReference type="ChEBI" id="CHEBI:29105"/>
        <label>2</label>
    </ligand>
</feature>
<feature type="binding site" evidence="3">
    <location>
        <position position="420"/>
    </location>
    <ligand>
        <name>Zn(2+)</name>
        <dbReference type="ChEBI" id="CHEBI:29105"/>
        <label>2</label>
    </ligand>
</feature>
<dbReference type="EMBL" id="AB894481">
    <property type="protein sequence ID" value="BAO20999.1"/>
    <property type="molecule type" value="Genomic_DNA"/>
</dbReference>
<dbReference type="PANTHER" id="PTHR11596:SF5">
    <property type="entry name" value="ALKALINE PHOSPHATASE"/>
    <property type="match status" value="1"/>
</dbReference>
<feature type="binding site" evidence="3">
    <location>
        <position position="379"/>
    </location>
    <ligand>
        <name>Zn(2+)</name>
        <dbReference type="ChEBI" id="CHEBI:29105"/>
        <label>2</label>
    </ligand>
</feature>
<feature type="binding site" evidence="3">
    <location>
        <position position="216"/>
    </location>
    <ligand>
        <name>Mg(2+)</name>
        <dbReference type="ChEBI" id="CHEBI:18420"/>
    </ligand>
</feature>
<dbReference type="SUPFAM" id="SSF53649">
    <property type="entry name" value="Alkaline phosphatase-like"/>
    <property type="match status" value="1"/>
</dbReference>
<dbReference type="CDD" id="cd16012">
    <property type="entry name" value="ALP"/>
    <property type="match status" value="1"/>
</dbReference>